<dbReference type="GO" id="GO:0005524">
    <property type="term" value="F:ATP binding"/>
    <property type="evidence" value="ECO:0007669"/>
    <property type="project" value="UniProtKB-KW"/>
</dbReference>
<dbReference type="OrthoDB" id="992831at2759"/>
<dbReference type="InterPro" id="IPR001206">
    <property type="entry name" value="Diacylglycerol_kinase_cat_dom"/>
</dbReference>
<dbReference type="InterPro" id="IPR017438">
    <property type="entry name" value="ATP-NAD_kinase_N"/>
</dbReference>
<dbReference type="Proteomes" id="UP000701853">
    <property type="component" value="Chromosome 5"/>
</dbReference>
<evidence type="ECO:0000256" key="8">
    <source>
        <dbReference type="ARBA" id="ARBA00023016"/>
    </source>
</evidence>
<evidence type="ECO:0000313" key="10">
    <source>
        <dbReference type="EMBL" id="KAG8493193.1"/>
    </source>
</evidence>
<dbReference type="Gene3D" id="3.40.50.10330">
    <property type="entry name" value="Probable inorganic polyphosphate/atp-NAD kinase, domain 1"/>
    <property type="match status" value="1"/>
</dbReference>
<protein>
    <recommendedName>
        <fullName evidence="3">diacylglycerol kinase (ATP)</fullName>
        <ecNumber evidence="3">2.7.1.107</ecNumber>
    </recommendedName>
</protein>
<feature type="domain" description="DAGKc" evidence="9">
    <location>
        <begin position="180"/>
        <end position="352"/>
    </location>
</feature>
<dbReference type="PANTHER" id="PTHR11255:SF80">
    <property type="entry name" value="EYE-SPECIFIC DIACYLGLYCEROL KINASE"/>
    <property type="match status" value="1"/>
</dbReference>
<comment type="caution">
    <text evidence="10">The sequence shown here is derived from an EMBL/GenBank/DDBJ whole genome shotgun (WGS) entry which is preliminary data.</text>
</comment>
<evidence type="ECO:0000259" key="9">
    <source>
        <dbReference type="PROSITE" id="PS50146"/>
    </source>
</evidence>
<keyword evidence="7" id="KW-0067">ATP-binding</keyword>
<keyword evidence="8" id="KW-0346">Stress response</keyword>
<organism evidence="10 11">
    <name type="scientific">Gossypium anomalum</name>
    <dbReference type="NCBI Taxonomy" id="47600"/>
    <lineage>
        <taxon>Eukaryota</taxon>
        <taxon>Viridiplantae</taxon>
        <taxon>Streptophyta</taxon>
        <taxon>Embryophyta</taxon>
        <taxon>Tracheophyta</taxon>
        <taxon>Spermatophyta</taxon>
        <taxon>Magnoliopsida</taxon>
        <taxon>eudicotyledons</taxon>
        <taxon>Gunneridae</taxon>
        <taxon>Pentapetalae</taxon>
        <taxon>rosids</taxon>
        <taxon>malvids</taxon>
        <taxon>Malvales</taxon>
        <taxon>Malvaceae</taxon>
        <taxon>Malvoideae</taxon>
        <taxon>Gossypium</taxon>
    </lineage>
</organism>
<evidence type="ECO:0000256" key="5">
    <source>
        <dbReference type="ARBA" id="ARBA00022741"/>
    </source>
</evidence>
<dbReference type="InterPro" id="IPR037607">
    <property type="entry name" value="DGK"/>
</dbReference>
<keyword evidence="6" id="KW-0418">Kinase</keyword>
<comment type="similarity">
    <text evidence="1">Belongs to the eukaryotic diacylglycerol kinase family.</text>
</comment>
<accession>A0A8J6D6P5</accession>
<dbReference type="EMBL" id="JAHUZN010000005">
    <property type="protein sequence ID" value="KAG8493193.1"/>
    <property type="molecule type" value="Genomic_DNA"/>
</dbReference>
<sequence>MEALLSQFIVLSDQALQGNRNFDPSTMEDLIKLFKIESYKAWAALELEDYFDSVMETVVDEFRRFEEEMEREAKAELSGVDDTAEKVKKMGDLMEKGANIASKLYVEAAMKSAGFNGLSPNKQLLGIESLAGIALDTDELRRRLLMPQYLRLAMLDSITKKDIDGGDQHFPSSGSADVPCPEPPMIVFINPRSGGRNGPVLKERLQKLISEEQVLDLEDVKPHEFVRYGLACIEKWANYGDFCAKEIRQNIRIMMLINYDSVSLLSNFLDSEEQIAQTVLGCLGELNQNGREPVPPVAIIPLGTGNDLSRSFGWGGSYPFTWKSGIKRTLHRASVGPVSNLDSWHVVVQVPGGEVADPPYYLKAAEECSLDKTLEIEGDLPDKVNFYEGVFYNYFSIGMDAKVAYGFHHFRNEKPHLAQGPLVNKVFGFL</sequence>
<comment type="subunit">
    <text evidence="2">Monomer.</text>
</comment>
<dbReference type="PROSITE" id="PS50146">
    <property type="entry name" value="DAGK"/>
    <property type="match status" value="1"/>
</dbReference>
<evidence type="ECO:0000256" key="1">
    <source>
        <dbReference type="ARBA" id="ARBA00009280"/>
    </source>
</evidence>
<dbReference type="Pfam" id="PF00609">
    <property type="entry name" value="DAGK_acc"/>
    <property type="match status" value="1"/>
</dbReference>
<keyword evidence="5" id="KW-0547">Nucleotide-binding</keyword>
<name>A0A8J6D6P5_9ROSI</name>
<evidence type="ECO:0000313" key="11">
    <source>
        <dbReference type="Proteomes" id="UP000701853"/>
    </source>
</evidence>
<dbReference type="InterPro" id="IPR016064">
    <property type="entry name" value="NAD/diacylglycerol_kinase_sf"/>
</dbReference>
<evidence type="ECO:0000256" key="7">
    <source>
        <dbReference type="ARBA" id="ARBA00022840"/>
    </source>
</evidence>
<dbReference type="SMART" id="SM00046">
    <property type="entry name" value="DAGKc"/>
    <property type="match status" value="1"/>
</dbReference>
<keyword evidence="11" id="KW-1185">Reference proteome</keyword>
<evidence type="ECO:0000256" key="4">
    <source>
        <dbReference type="ARBA" id="ARBA00022679"/>
    </source>
</evidence>
<gene>
    <name evidence="10" type="ORF">CXB51_010610</name>
</gene>
<dbReference type="GO" id="GO:0007200">
    <property type="term" value="P:phospholipase C-activating G protein-coupled receptor signaling pathway"/>
    <property type="evidence" value="ECO:0007669"/>
    <property type="project" value="InterPro"/>
</dbReference>
<dbReference type="Pfam" id="PF00781">
    <property type="entry name" value="DAGK_cat"/>
    <property type="match status" value="1"/>
</dbReference>
<evidence type="ECO:0000256" key="3">
    <source>
        <dbReference type="ARBA" id="ARBA00012133"/>
    </source>
</evidence>
<dbReference type="SUPFAM" id="SSF111331">
    <property type="entry name" value="NAD kinase/diacylglycerol kinase-like"/>
    <property type="match status" value="1"/>
</dbReference>
<dbReference type="EC" id="2.7.1.107" evidence="3"/>
<keyword evidence="4" id="KW-0808">Transferase</keyword>
<evidence type="ECO:0000256" key="2">
    <source>
        <dbReference type="ARBA" id="ARBA00011245"/>
    </source>
</evidence>
<dbReference type="GO" id="GO:0016020">
    <property type="term" value="C:membrane"/>
    <property type="evidence" value="ECO:0007669"/>
    <property type="project" value="TreeGrafter"/>
</dbReference>
<reference evidence="10 11" key="1">
    <citation type="journal article" date="2021" name="bioRxiv">
        <title>The Gossypium anomalum genome as a resource for cotton improvement and evolutionary analysis of hybrid incompatibility.</title>
        <authorList>
            <person name="Grover C.E."/>
            <person name="Yuan D."/>
            <person name="Arick M.A."/>
            <person name="Miller E.R."/>
            <person name="Hu G."/>
            <person name="Peterson D.G."/>
            <person name="Wendel J.F."/>
            <person name="Udall J.A."/>
        </authorList>
    </citation>
    <scope>NUCLEOTIDE SEQUENCE [LARGE SCALE GENOMIC DNA]</scope>
    <source>
        <strain evidence="10">JFW-Udall</strain>
        <tissue evidence="10">Leaf</tissue>
    </source>
</reference>
<dbReference type="GO" id="GO:0004143">
    <property type="term" value="F:ATP-dependent diacylglycerol kinase activity"/>
    <property type="evidence" value="ECO:0007669"/>
    <property type="project" value="UniProtKB-EC"/>
</dbReference>
<evidence type="ECO:0000256" key="6">
    <source>
        <dbReference type="ARBA" id="ARBA00022777"/>
    </source>
</evidence>
<dbReference type="InterPro" id="IPR000756">
    <property type="entry name" value="Diacylglycerol_kin_accessory"/>
</dbReference>
<dbReference type="AlphaFoldDB" id="A0A8J6D6P5"/>
<dbReference type="PANTHER" id="PTHR11255">
    <property type="entry name" value="DIACYLGLYCEROL KINASE"/>
    <property type="match status" value="1"/>
</dbReference>
<proteinExistence type="inferred from homology"/>